<evidence type="ECO:0000256" key="1">
    <source>
        <dbReference type="SAM" id="MobiDB-lite"/>
    </source>
</evidence>
<gene>
    <name evidence="2" type="ORF">EV650_3012</name>
</gene>
<name>A0A4R8A1S0_9ACTN</name>
<dbReference type="Proteomes" id="UP000295447">
    <property type="component" value="Unassembled WGS sequence"/>
</dbReference>
<evidence type="ECO:0000313" key="3">
    <source>
        <dbReference type="Proteomes" id="UP000295447"/>
    </source>
</evidence>
<sequence length="131" mass="14529">MQWTDLKYGDRVHASCHEPSKSSGATPEPPAGANHLLTAARMRTVSRSAPGRPMSRSELAQRVAELLYAVSTKRYPITGHYIAKLERGAVWWPCEEYRAALCLILGARDDSELGFRSRRGCRPAPPPEPLD</sequence>
<comment type="caution">
    <text evidence="2">The sequence shown here is derived from an EMBL/GenBank/DDBJ whole genome shotgun (WGS) entry which is preliminary data.</text>
</comment>
<accession>A0A4R8A1S0</accession>
<feature type="region of interest" description="Disordered" evidence="1">
    <location>
        <begin position="1"/>
        <end position="36"/>
    </location>
</feature>
<keyword evidence="3" id="KW-1185">Reference proteome</keyword>
<proteinExistence type="predicted"/>
<organism evidence="2 3">
    <name type="scientific">Kribbella kalugense</name>
    <dbReference type="NCBI Taxonomy" id="2512221"/>
    <lineage>
        <taxon>Bacteria</taxon>
        <taxon>Bacillati</taxon>
        <taxon>Actinomycetota</taxon>
        <taxon>Actinomycetes</taxon>
        <taxon>Propionibacteriales</taxon>
        <taxon>Kribbellaceae</taxon>
        <taxon>Kribbella</taxon>
    </lineage>
</organism>
<protein>
    <submittedName>
        <fullName evidence="2">Uncharacterized protein</fullName>
    </submittedName>
</protein>
<dbReference type="EMBL" id="SODF01000001">
    <property type="protein sequence ID" value="TDW24146.1"/>
    <property type="molecule type" value="Genomic_DNA"/>
</dbReference>
<feature type="compositionally biased region" description="Basic and acidic residues" evidence="1">
    <location>
        <begin position="7"/>
        <end position="20"/>
    </location>
</feature>
<dbReference type="AlphaFoldDB" id="A0A4R8A1S0"/>
<evidence type="ECO:0000313" key="2">
    <source>
        <dbReference type="EMBL" id="TDW24146.1"/>
    </source>
</evidence>
<reference evidence="2 3" key="1">
    <citation type="submission" date="2019-03" db="EMBL/GenBank/DDBJ databases">
        <title>Genomic Encyclopedia of Type Strains, Phase III (KMG-III): the genomes of soil and plant-associated and newly described type strains.</title>
        <authorList>
            <person name="Whitman W."/>
        </authorList>
    </citation>
    <scope>NUCLEOTIDE SEQUENCE [LARGE SCALE GENOMIC DNA]</scope>
    <source>
        <strain evidence="2 3">VKM Ac-2570</strain>
    </source>
</reference>